<gene>
    <name evidence="3" type="ORF">BRAFLDRAFT_65360</name>
</gene>
<dbReference type="InParanoid" id="C3ZDI5"/>
<dbReference type="PANTHER" id="PTHR45713">
    <property type="entry name" value="FTP DOMAIN-CONTAINING PROTEIN"/>
    <property type="match status" value="1"/>
</dbReference>
<feature type="region of interest" description="Disordered" evidence="1">
    <location>
        <begin position="77"/>
        <end position="119"/>
    </location>
</feature>
<sequence>MWKILLFIAAVFAWPGSAQGQNIALNKPANQTSTARNAPAGLAVDGNLNTDFSAGSCSLTSTEDNPSWWVDLGQTHIIDSDDDNDDSDGDDGDNGDDNGDGDNGDDDDDNGYGDDDNDEDVDYCHPNPCDHGLVCQNAGDHYHCGQPSQHGRGLPYKCSSDSCLHGMYCISEGVESYSCKPE</sequence>
<evidence type="ECO:0000313" key="3">
    <source>
        <dbReference type="EMBL" id="EEN48791.1"/>
    </source>
</evidence>
<dbReference type="SUPFAM" id="SSF49785">
    <property type="entry name" value="Galactose-binding domain-like"/>
    <property type="match status" value="1"/>
</dbReference>
<dbReference type="Gene3D" id="2.60.120.260">
    <property type="entry name" value="Galactose-binding domain-like"/>
    <property type="match status" value="1"/>
</dbReference>
<proteinExistence type="predicted"/>
<feature type="signal peptide" evidence="2">
    <location>
        <begin position="1"/>
        <end position="20"/>
    </location>
</feature>
<reference evidence="3" key="1">
    <citation type="journal article" date="2008" name="Nature">
        <title>The amphioxus genome and the evolution of the chordate karyotype.</title>
        <authorList>
            <consortium name="US DOE Joint Genome Institute (JGI-PGF)"/>
            <person name="Putnam N.H."/>
            <person name="Butts T."/>
            <person name="Ferrier D.E.K."/>
            <person name="Furlong R.F."/>
            <person name="Hellsten U."/>
            <person name="Kawashima T."/>
            <person name="Robinson-Rechavi M."/>
            <person name="Shoguchi E."/>
            <person name="Terry A."/>
            <person name="Yu J.-K."/>
            <person name="Benito-Gutierrez E.L."/>
            <person name="Dubchak I."/>
            <person name="Garcia-Fernandez J."/>
            <person name="Gibson-Brown J.J."/>
            <person name="Grigoriev I.V."/>
            <person name="Horton A.C."/>
            <person name="de Jong P.J."/>
            <person name="Jurka J."/>
            <person name="Kapitonov V.V."/>
            <person name="Kohara Y."/>
            <person name="Kuroki Y."/>
            <person name="Lindquist E."/>
            <person name="Lucas S."/>
            <person name="Osoegawa K."/>
            <person name="Pennacchio L.A."/>
            <person name="Salamov A.A."/>
            <person name="Satou Y."/>
            <person name="Sauka-Spengler T."/>
            <person name="Schmutz J."/>
            <person name="Shin-I T."/>
            <person name="Toyoda A."/>
            <person name="Bronner-Fraser M."/>
            <person name="Fujiyama A."/>
            <person name="Holland L.Z."/>
            <person name="Holland P.W.H."/>
            <person name="Satoh N."/>
            <person name="Rokhsar D.S."/>
        </authorList>
    </citation>
    <scope>NUCLEOTIDE SEQUENCE [LARGE SCALE GENOMIC DNA]</scope>
    <source>
        <strain evidence="3">S238N-H82</strain>
        <tissue evidence="3">Testes</tissue>
    </source>
</reference>
<dbReference type="PANTHER" id="PTHR45713:SF6">
    <property type="entry name" value="F5_8 TYPE C DOMAIN-CONTAINING PROTEIN"/>
    <property type="match status" value="1"/>
</dbReference>
<name>C3ZDI5_BRAFL</name>
<feature type="compositionally biased region" description="Acidic residues" evidence="1">
    <location>
        <begin position="80"/>
        <end position="119"/>
    </location>
</feature>
<feature type="chain" id="PRO_5002934511" description="EGF-like domain-containing protein" evidence="2">
    <location>
        <begin position="21"/>
        <end position="182"/>
    </location>
</feature>
<evidence type="ECO:0000256" key="2">
    <source>
        <dbReference type="SAM" id="SignalP"/>
    </source>
</evidence>
<organism>
    <name type="scientific">Branchiostoma floridae</name>
    <name type="common">Florida lancelet</name>
    <name type="synonym">Amphioxus</name>
    <dbReference type="NCBI Taxonomy" id="7739"/>
    <lineage>
        <taxon>Eukaryota</taxon>
        <taxon>Metazoa</taxon>
        <taxon>Chordata</taxon>
        <taxon>Cephalochordata</taxon>
        <taxon>Leptocardii</taxon>
        <taxon>Amphioxiformes</taxon>
        <taxon>Branchiostomatidae</taxon>
        <taxon>Branchiostoma</taxon>
    </lineage>
</organism>
<dbReference type="InterPro" id="IPR008979">
    <property type="entry name" value="Galactose-bd-like_sf"/>
</dbReference>
<dbReference type="AlphaFoldDB" id="C3ZDI5"/>
<evidence type="ECO:0000256" key="1">
    <source>
        <dbReference type="SAM" id="MobiDB-lite"/>
    </source>
</evidence>
<protein>
    <recommendedName>
        <fullName evidence="4">EGF-like domain-containing protein</fullName>
    </recommendedName>
</protein>
<dbReference type="InterPro" id="IPR051941">
    <property type="entry name" value="BG_Antigen-Binding_Lectin"/>
</dbReference>
<keyword evidence="2" id="KW-0732">Signal</keyword>
<dbReference type="EMBL" id="GG666612">
    <property type="protein sequence ID" value="EEN48791.1"/>
    <property type="molecule type" value="Genomic_DNA"/>
</dbReference>
<accession>C3ZDI5</accession>
<evidence type="ECO:0008006" key="4">
    <source>
        <dbReference type="Google" id="ProtNLM"/>
    </source>
</evidence>